<keyword evidence="2" id="KW-1185">Reference proteome</keyword>
<dbReference type="AlphaFoldDB" id="A0A078LVB6"/>
<sequence length="178" mass="19945">MIKNALLVGMLLAVGGCASYSCNDEPGSACRAERLLYQNDLLQAKILISQANEDGYELAHALLKRSARLDKRGETEFYRALLLIRQGPQQDEVLKLLERAADKGHPHAVALLYTIYQQPFLVDEQQPEKAESYRRAYAQLDVAQSGYPSFEKALELVSHLIEPPPLEERPAPCPSHCR</sequence>
<dbReference type="Proteomes" id="UP000053902">
    <property type="component" value="Unassembled WGS sequence"/>
</dbReference>
<organism evidence="1 2">
    <name type="scientific">Pseudomonas saudiphocaensis</name>
    <dbReference type="NCBI Taxonomy" id="1499686"/>
    <lineage>
        <taxon>Bacteria</taxon>
        <taxon>Pseudomonadati</taxon>
        <taxon>Pseudomonadota</taxon>
        <taxon>Gammaproteobacteria</taxon>
        <taxon>Pseudomonadales</taxon>
        <taxon>Pseudomonadaceae</taxon>
        <taxon>Pseudomonas</taxon>
    </lineage>
</organism>
<evidence type="ECO:0000313" key="2">
    <source>
        <dbReference type="Proteomes" id="UP000053902"/>
    </source>
</evidence>
<evidence type="ECO:0008006" key="3">
    <source>
        <dbReference type="Google" id="ProtNLM"/>
    </source>
</evidence>
<dbReference type="EMBL" id="CCSF01000001">
    <property type="protein sequence ID" value="CDZ94247.1"/>
    <property type="molecule type" value="Genomic_DNA"/>
</dbReference>
<dbReference type="InterPro" id="IPR011990">
    <property type="entry name" value="TPR-like_helical_dom_sf"/>
</dbReference>
<proteinExistence type="predicted"/>
<dbReference type="Gene3D" id="1.25.40.10">
    <property type="entry name" value="Tetratricopeptide repeat domain"/>
    <property type="match status" value="1"/>
</dbReference>
<accession>A0A078LVB6</accession>
<dbReference type="SUPFAM" id="SSF81901">
    <property type="entry name" value="HCP-like"/>
    <property type="match status" value="1"/>
</dbReference>
<gene>
    <name evidence="1" type="ORF">BN1079_01561</name>
</gene>
<evidence type="ECO:0000313" key="1">
    <source>
        <dbReference type="EMBL" id="CDZ94247.1"/>
    </source>
</evidence>
<dbReference type="HOGENOM" id="CLU_1561559_0_0_6"/>
<dbReference type="PROSITE" id="PS51257">
    <property type="entry name" value="PROKAR_LIPOPROTEIN"/>
    <property type="match status" value="1"/>
</dbReference>
<name>A0A078LVB6_9PSED</name>
<reference evidence="1 2" key="1">
    <citation type="submission" date="2014-07" db="EMBL/GenBank/DDBJ databases">
        <authorList>
            <person name="Urmite Genomes Urmite Genomes"/>
        </authorList>
    </citation>
    <scope>NUCLEOTIDE SEQUENCE [LARGE SCALE GENOMIC DNA]</scope>
    <source>
        <strain evidence="1 2">20_BN</strain>
    </source>
</reference>
<dbReference type="STRING" id="1499686.BN1079_01561"/>
<protein>
    <recommendedName>
        <fullName evidence="3">Sel1 repeat family protein</fullName>
    </recommendedName>
</protein>